<keyword evidence="10" id="KW-1185">Reference proteome</keyword>
<dbReference type="Proteomes" id="UP000320011">
    <property type="component" value="Unassembled WGS sequence"/>
</dbReference>
<evidence type="ECO:0000256" key="1">
    <source>
        <dbReference type="ARBA" id="ARBA00004651"/>
    </source>
</evidence>
<feature type="transmembrane region" description="Helical" evidence="7">
    <location>
        <begin position="191"/>
        <end position="213"/>
    </location>
</feature>
<feature type="transmembrane region" description="Helical" evidence="7">
    <location>
        <begin position="128"/>
        <end position="149"/>
    </location>
</feature>
<reference evidence="9 10" key="2">
    <citation type="submission" date="2019-08" db="EMBL/GenBank/DDBJ databases">
        <title>Amycolatopsis acidicola sp. nov., isolated from peat swamp forest soil.</title>
        <authorList>
            <person name="Srisuk N."/>
        </authorList>
    </citation>
    <scope>NUCLEOTIDE SEQUENCE [LARGE SCALE GENOMIC DNA]</scope>
    <source>
        <strain evidence="9 10">TBRC 6029</strain>
    </source>
</reference>
<feature type="transmembrane region" description="Helical" evidence="7">
    <location>
        <begin position="371"/>
        <end position="393"/>
    </location>
</feature>
<feature type="transmembrane region" description="Helical" evidence="7">
    <location>
        <begin position="310"/>
        <end position="333"/>
    </location>
</feature>
<dbReference type="InterPro" id="IPR020846">
    <property type="entry name" value="MFS_dom"/>
</dbReference>
<feature type="transmembrane region" description="Helical" evidence="7">
    <location>
        <begin position="36"/>
        <end position="60"/>
    </location>
</feature>
<protein>
    <submittedName>
        <fullName evidence="9">MFS transporter</fullName>
    </submittedName>
</protein>
<keyword evidence="5 7" id="KW-0472">Membrane</keyword>
<accession>A0A558D6S7</accession>
<name>A0A558D6S7_9PSEU</name>
<dbReference type="InterPro" id="IPR036259">
    <property type="entry name" value="MFS_trans_sf"/>
</dbReference>
<evidence type="ECO:0000256" key="5">
    <source>
        <dbReference type="ARBA" id="ARBA00023136"/>
    </source>
</evidence>
<gene>
    <name evidence="9" type="ORF">FNH05_08135</name>
</gene>
<feature type="transmembrane region" description="Helical" evidence="7">
    <location>
        <begin position="102"/>
        <end position="122"/>
    </location>
</feature>
<evidence type="ECO:0000256" key="7">
    <source>
        <dbReference type="SAM" id="Phobius"/>
    </source>
</evidence>
<comment type="subcellular location">
    <subcellularLocation>
        <location evidence="1">Cell membrane</location>
        <topology evidence="1">Multi-pass membrane protein</topology>
    </subcellularLocation>
</comment>
<dbReference type="Pfam" id="PF07690">
    <property type="entry name" value="MFS_1"/>
    <property type="match status" value="1"/>
</dbReference>
<dbReference type="InterPro" id="IPR011701">
    <property type="entry name" value="MFS"/>
</dbReference>
<dbReference type="PANTHER" id="PTHR43385:SF1">
    <property type="entry name" value="RIBOFLAVIN TRANSPORTER RIBJ"/>
    <property type="match status" value="1"/>
</dbReference>
<dbReference type="InterPro" id="IPR052983">
    <property type="entry name" value="MFS_Riboflavin_Transporter"/>
</dbReference>
<evidence type="ECO:0000256" key="2">
    <source>
        <dbReference type="ARBA" id="ARBA00022448"/>
    </source>
</evidence>
<feature type="transmembrane region" description="Helical" evidence="7">
    <location>
        <begin position="399"/>
        <end position="421"/>
    </location>
</feature>
<dbReference type="EMBL" id="VJWX01000050">
    <property type="protein sequence ID" value="TVT56707.1"/>
    <property type="molecule type" value="Genomic_DNA"/>
</dbReference>
<dbReference type="OrthoDB" id="146345at2"/>
<dbReference type="RefSeq" id="WP_144586710.1">
    <property type="nucleotide sequence ID" value="NZ_VJWX01000050.1"/>
</dbReference>
<dbReference type="GO" id="GO:0005886">
    <property type="term" value="C:plasma membrane"/>
    <property type="evidence" value="ECO:0007669"/>
    <property type="project" value="UniProtKB-SubCell"/>
</dbReference>
<dbReference type="Gene3D" id="1.20.1250.20">
    <property type="entry name" value="MFS general substrate transporter like domains"/>
    <property type="match status" value="2"/>
</dbReference>
<evidence type="ECO:0000256" key="3">
    <source>
        <dbReference type="ARBA" id="ARBA00022692"/>
    </source>
</evidence>
<sequence>MNLAPDSQAIPESAHSVDTRERPLSGLQELRRHWPLLLATVLGISVGIAAIPGNALSVFLRAMQHDLGWSRAQISLGGTIVLLVVAGVSPLLGWVADRVRTIWITGAGLVGLSVALLLFSRLNANVGVYYAGCVLLGIAGAGSATVPYARAVSTAFVRIRGFALGLSTVGTGVAAFVLPEVLAPYAARVGWRAGFVALGIAVAIGMLIVAALLSRSPVATRPPGAVRLPEVADSRVGSTLREALRGRTFWTLAACFFLLLFAMAGLQLHLLSYLQDSGVGLASAAKIASLAGVGVIIFRPLGGWLFDRFYAPRTASVILVVATACVLAVAVFGASAAPLAALAIGLATGAEFDLIGYLAARYFGQRSYGRIYGLFYLLATVGAALSGVFYGAVQDGSGSYLPALFTTAGLLMVSAVLLLTLRRYPTTWS</sequence>
<dbReference type="SUPFAM" id="SSF103473">
    <property type="entry name" value="MFS general substrate transporter"/>
    <property type="match status" value="1"/>
</dbReference>
<feature type="domain" description="Major facilitator superfamily (MFS) profile" evidence="8">
    <location>
        <begin position="38"/>
        <end position="426"/>
    </location>
</feature>
<proteinExistence type="predicted"/>
<evidence type="ECO:0000313" key="10">
    <source>
        <dbReference type="Proteomes" id="UP000320011"/>
    </source>
</evidence>
<evidence type="ECO:0000259" key="8">
    <source>
        <dbReference type="PROSITE" id="PS50850"/>
    </source>
</evidence>
<feature type="transmembrane region" description="Helical" evidence="7">
    <location>
        <begin position="277"/>
        <end position="298"/>
    </location>
</feature>
<comment type="caution">
    <text evidence="9">The sequence shown here is derived from an EMBL/GenBank/DDBJ whole genome shotgun (WGS) entry which is preliminary data.</text>
</comment>
<feature type="transmembrane region" description="Helical" evidence="7">
    <location>
        <begin position="72"/>
        <end position="95"/>
    </location>
</feature>
<feature type="transmembrane region" description="Helical" evidence="7">
    <location>
        <begin position="161"/>
        <end position="179"/>
    </location>
</feature>
<keyword evidence="3 7" id="KW-0812">Transmembrane</keyword>
<dbReference type="GO" id="GO:0022857">
    <property type="term" value="F:transmembrane transporter activity"/>
    <property type="evidence" value="ECO:0007669"/>
    <property type="project" value="InterPro"/>
</dbReference>
<organism evidence="9 10">
    <name type="scientific">Amycolatopsis rhizosphaerae</name>
    <dbReference type="NCBI Taxonomy" id="2053003"/>
    <lineage>
        <taxon>Bacteria</taxon>
        <taxon>Bacillati</taxon>
        <taxon>Actinomycetota</taxon>
        <taxon>Actinomycetes</taxon>
        <taxon>Pseudonocardiales</taxon>
        <taxon>Pseudonocardiaceae</taxon>
        <taxon>Amycolatopsis</taxon>
    </lineage>
</organism>
<feature type="region of interest" description="Disordered" evidence="6">
    <location>
        <begin position="1"/>
        <end position="21"/>
    </location>
</feature>
<dbReference type="PROSITE" id="PS50850">
    <property type="entry name" value="MFS"/>
    <property type="match status" value="1"/>
</dbReference>
<dbReference type="AlphaFoldDB" id="A0A558D6S7"/>
<reference evidence="9 10" key="1">
    <citation type="submission" date="2019-07" db="EMBL/GenBank/DDBJ databases">
        <authorList>
            <person name="Duangmal K."/>
            <person name="Teo W.F.A."/>
        </authorList>
    </citation>
    <scope>NUCLEOTIDE SEQUENCE [LARGE SCALE GENOMIC DNA]</scope>
    <source>
        <strain evidence="9 10">TBRC 6029</strain>
    </source>
</reference>
<feature type="transmembrane region" description="Helical" evidence="7">
    <location>
        <begin position="249"/>
        <end position="271"/>
    </location>
</feature>
<evidence type="ECO:0000256" key="4">
    <source>
        <dbReference type="ARBA" id="ARBA00022989"/>
    </source>
</evidence>
<keyword evidence="2" id="KW-0813">Transport</keyword>
<feature type="transmembrane region" description="Helical" evidence="7">
    <location>
        <begin position="339"/>
        <end position="359"/>
    </location>
</feature>
<evidence type="ECO:0000256" key="6">
    <source>
        <dbReference type="SAM" id="MobiDB-lite"/>
    </source>
</evidence>
<keyword evidence="4 7" id="KW-1133">Transmembrane helix</keyword>
<evidence type="ECO:0000313" key="9">
    <source>
        <dbReference type="EMBL" id="TVT56707.1"/>
    </source>
</evidence>
<dbReference type="PANTHER" id="PTHR43385">
    <property type="entry name" value="RIBOFLAVIN TRANSPORTER RIBJ"/>
    <property type="match status" value="1"/>
</dbReference>